<dbReference type="PANTHER" id="PTHR46481:SF11">
    <property type="entry name" value="ZINC FINGER BED DOMAIN-CONTAINING PROTEIN RICESLEEPER 2-LIKE"/>
    <property type="match status" value="1"/>
</dbReference>
<evidence type="ECO:0000256" key="10">
    <source>
        <dbReference type="SAM" id="MobiDB-lite"/>
    </source>
</evidence>
<name>A0ABD1V709_9LAMI</name>
<evidence type="ECO:0000259" key="11">
    <source>
        <dbReference type="PROSITE" id="PS50808"/>
    </source>
</evidence>
<evidence type="ECO:0000256" key="5">
    <source>
        <dbReference type="ARBA" id="ARBA00023015"/>
    </source>
</evidence>
<evidence type="ECO:0000256" key="4">
    <source>
        <dbReference type="ARBA" id="ARBA00022833"/>
    </source>
</evidence>
<gene>
    <name evidence="12" type="ORF">Adt_06476</name>
</gene>
<dbReference type="GO" id="GO:0008270">
    <property type="term" value="F:zinc ion binding"/>
    <property type="evidence" value="ECO:0007669"/>
    <property type="project" value="UniProtKB-KW"/>
</dbReference>
<proteinExistence type="predicted"/>
<evidence type="ECO:0000256" key="3">
    <source>
        <dbReference type="ARBA" id="ARBA00022771"/>
    </source>
</evidence>
<comment type="subcellular location">
    <subcellularLocation>
        <location evidence="1">Nucleus</location>
    </subcellularLocation>
</comment>
<evidence type="ECO:0000256" key="9">
    <source>
        <dbReference type="PROSITE-ProRule" id="PRU00027"/>
    </source>
</evidence>
<dbReference type="InterPro" id="IPR003656">
    <property type="entry name" value="Znf_BED"/>
</dbReference>
<evidence type="ECO:0000313" key="12">
    <source>
        <dbReference type="EMBL" id="KAL2533125.1"/>
    </source>
</evidence>
<organism evidence="12 13">
    <name type="scientific">Abeliophyllum distichum</name>
    <dbReference type="NCBI Taxonomy" id="126358"/>
    <lineage>
        <taxon>Eukaryota</taxon>
        <taxon>Viridiplantae</taxon>
        <taxon>Streptophyta</taxon>
        <taxon>Embryophyta</taxon>
        <taxon>Tracheophyta</taxon>
        <taxon>Spermatophyta</taxon>
        <taxon>Magnoliopsida</taxon>
        <taxon>eudicotyledons</taxon>
        <taxon>Gunneridae</taxon>
        <taxon>Pentapetalae</taxon>
        <taxon>asterids</taxon>
        <taxon>lamiids</taxon>
        <taxon>Lamiales</taxon>
        <taxon>Oleaceae</taxon>
        <taxon>Forsythieae</taxon>
        <taxon>Abeliophyllum</taxon>
    </lineage>
</organism>
<dbReference type="SMART" id="SM00614">
    <property type="entry name" value="ZnF_BED"/>
    <property type="match status" value="1"/>
</dbReference>
<dbReference type="Pfam" id="PF05699">
    <property type="entry name" value="Dimer_Tnp_hAT"/>
    <property type="match status" value="1"/>
</dbReference>
<evidence type="ECO:0000256" key="6">
    <source>
        <dbReference type="ARBA" id="ARBA00023125"/>
    </source>
</evidence>
<dbReference type="InterPro" id="IPR012337">
    <property type="entry name" value="RNaseH-like_sf"/>
</dbReference>
<keyword evidence="8" id="KW-0539">Nucleus</keyword>
<dbReference type="PANTHER" id="PTHR46481">
    <property type="entry name" value="ZINC FINGER BED DOMAIN-CONTAINING PROTEIN 4"/>
    <property type="match status" value="1"/>
</dbReference>
<dbReference type="GO" id="GO:0005634">
    <property type="term" value="C:nucleus"/>
    <property type="evidence" value="ECO:0007669"/>
    <property type="project" value="UniProtKB-SubCell"/>
</dbReference>
<dbReference type="EMBL" id="JBFOLK010000002">
    <property type="protein sequence ID" value="KAL2533125.1"/>
    <property type="molecule type" value="Genomic_DNA"/>
</dbReference>
<feature type="domain" description="BED-type" evidence="11">
    <location>
        <begin position="70"/>
        <end position="129"/>
    </location>
</feature>
<evidence type="ECO:0000256" key="1">
    <source>
        <dbReference type="ARBA" id="ARBA00004123"/>
    </source>
</evidence>
<dbReference type="PROSITE" id="PS50808">
    <property type="entry name" value="ZF_BED"/>
    <property type="match status" value="1"/>
</dbReference>
<accession>A0ABD1V709</accession>
<dbReference type="Pfam" id="PF02892">
    <property type="entry name" value="zf-BED"/>
    <property type="match status" value="1"/>
</dbReference>
<dbReference type="GO" id="GO:0003677">
    <property type="term" value="F:DNA binding"/>
    <property type="evidence" value="ECO:0007669"/>
    <property type="project" value="UniProtKB-KW"/>
</dbReference>
<evidence type="ECO:0000256" key="2">
    <source>
        <dbReference type="ARBA" id="ARBA00022723"/>
    </source>
</evidence>
<dbReference type="SUPFAM" id="SSF57667">
    <property type="entry name" value="beta-beta-alpha zinc fingers"/>
    <property type="match status" value="1"/>
</dbReference>
<dbReference type="InterPro" id="IPR008906">
    <property type="entry name" value="HATC_C_dom"/>
</dbReference>
<protein>
    <submittedName>
        <fullName evidence="12">Zinc finger BED domain-containing protein DAYSLEEPER</fullName>
    </submittedName>
</protein>
<dbReference type="SUPFAM" id="SSF56672">
    <property type="entry name" value="DNA/RNA polymerases"/>
    <property type="match status" value="1"/>
</dbReference>
<sequence>MSEQEHCSIGSTHGDGTPQVHGESATPMTTANTSNPPSLSADQNSNQNPISIDLDGDHTMNVGVVGRKRKLTSQVWDHFKLKMIDNEIKAVCNYCSGKLVGHSENGTNHLKKHLDRCLLRNCKQTDIRLSILNPIKQATRKVVMGTYHFDQEHARTELGKMIILHEYPLSMVEHVGFRSFVKSIQPLFKVVSRNTMKNDILKIYDLEKVKMMSILEENKSRIDVTTDLWTSNQKRGFMVITAHFIDDAWRLQSRVMRFIYVPCPHTAESLSTTLYESLLDWNIDGKLSTLTVDNCSTNDAMINILVDNKLCSDSLLANSDFFHMRCCAHILNLIVKEGLENIEGSVEKIRDSVSFWTSTPKRWKKFENTARQLKISCARKLVLDCKTRWNSTYLMLDIASEYIDVFFRLKQRETQLDLYLEEPVLPRSSDFDLLNWWKANSSKYNILQKLARDILAIPISTVASESAFSTSGRFVSPHRSRLHPKTLEALMCAQNWLWADIHGAPGRGLYFPSIGKLQLAGFCDADWVGDITTRRSVTGYYIFLGKAFITWKSKKQTTVSKFSAEAEYRAMASTTCELTWLRQLLADLCIDHIQAATLYCDNQATIHIAANLVYHERTKHIKIDCHIVRERIVRGEIKTAYVPSSDQIADLFTKALGKEAFHNLTHKLGHF</sequence>
<dbReference type="InterPro" id="IPR036236">
    <property type="entry name" value="Znf_C2H2_sf"/>
</dbReference>
<reference evidence="13" key="1">
    <citation type="submission" date="2024-07" db="EMBL/GenBank/DDBJ databases">
        <title>Two chromosome-level genome assemblies of Korean endemic species Abeliophyllum distichum and Forsythia ovata (Oleaceae).</title>
        <authorList>
            <person name="Jang H."/>
        </authorList>
    </citation>
    <scope>NUCLEOTIDE SEQUENCE [LARGE SCALE GENOMIC DNA]</scope>
</reference>
<feature type="compositionally biased region" description="Polar residues" evidence="10">
    <location>
        <begin position="26"/>
        <end position="50"/>
    </location>
</feature>
<keyword evidence="5" id="KW-0805">Transcription regulation</keyword>
<comment type="caution">
    <text evidence="12">The sequence shown here is derived from an EMBL/GenBank/DDBJ whole genome shotgun (WGS) entry which is preliminary data.</text>
</comment>
<keyword evidence="13" id="KW-1185">Reference proteome</keyword>
<keyword evidence="6" id="KW-0238">DNA-binding</keyword>
<evidence type="ECO:0000256" key="8">
    <source>
        <dbReference type="ARBA" id="ARBA00023242"/>
    </source>
</evidence>
<dbReference type="InterPro" id="IPR043502">
    <property type="entry name" value="DNA/RNA_pol_sf"/>
</dbReference>
<evidence type="ECO:0000313" key="13">
    <source>
        <dbReference type="Proteomes" id="UP001604336"/>
    </source>
</evidence>
<dbReference type="AlphaFoldDB" id="A0ABD1V709"/>
<dbReference type="Proteomes" id="UP001604336">
    <property type="component" value="Unassembled WGS sequence"/>
</dbReference>
<keyword evidence="2" id="KW-0479">Metal-binding</keyword>
<evidence type="ECO:0000256" key="7">
    <source>
        <dbReference type="ARBA" id="ARBA00023163"/>
    </source>
</evidence>
<dbReference type="InterPro" id="IPR052035">
    <property type="entry name" value="ZnF_BED_domain_contain"/>
</dbReference>
<keyword evidence="3 9" id="KW-0863">Zinc-finger</keyword>
<keyword evidence="7" id="KW-0804">Transcription</keyword>
<feature type="region of interest" description="Disordered" evidence="10">
    <location>
        <begin position="1"/>
        <end position="57"/>
    </location>
</feature>
<dbReference type="SUPFAM" id="SSF53098">
    <property type="entry name" value="Ribonuclease H-like"/>
    <property type="match status" value="2"/>
</dbReference>
<keyword evidence="4" id="KW-0862">Zinc</keyword>
<dbReference type="CDD" id="cd09272">
    <property type="entry name" value="RNase_HI_RT_Ty1"/>
    <property type="match status" value="1"/>
</dbReference>